<name>A0A8H2XIF7_9AGAM</name>
<evidence type="ECO:0000256" key="1">
    <source>
        <dbReference type="SAM" id="MobiDB-lite"/>
    </source>
</evidence>
<proteinExistence type="predicted"/>
<evidence type="ECO:0000313" key="2">
    <source>
        <dbReference type="EMBL" id="CAE6424832.1"/>
    </source>
</evidence>
<protein>
    <submittedName>
        <fullName evidence="2">Uncharacterized protein</fullName>
    </submittedName>
</protein>
<organism evidence="2 3">
    <name type="scientific">Rhizoctonia solani</name>
    <dbReference type="NCBI Taxonomy" id="456999"/>
    <lineage>
        <taxon>Eukaryota</taxon>
        <taxon>Fungi</taxon>
        <taxon>Dikarya</taxon>
        <taxon>Basidiomycota</taxon>
        <taxon>Agaricomycotina</taxon>
        <taxon>Agaricomycetes</taxon>
        <taxon>Cantharellales</taxon>
        <taxon>Ceratobasidiaceae</taxon>
        <taxon>Rhizoctonia</taxon>
    </lineage>
</organism>
<gene>
    <name evidence="2" type="ORF">RDB_LOCUS16933</name>
</gene>
<feature type="compositionally biased region" description="Low complexity" evidence="1">
    <location>
        <begin position="106"/>
        <end position="124"/>
    </location>
</feature>
<accession>A0A8H2XIF7</accession>
<dbReference type="AlphaFoldDB" id="A0A8H2XIF7"/>
<dbReference type="Proteomes" id="UP000663853">
    <property type="component" value="Unassembled WGS sequence"/>
</dbReference>
<feature type="region of interest" description="Disordered" evidence="1">
    <location>
        <begin position="102"/>
        <end position="183"/>
    </location>
</feature>
<reference evidence="2" key="1">
    <citation type="submission" date="2021-01" db="EMBL/GenBank/DDBJ databases">
        <authorList>
            <person name="Kaushik A."/>
        </authorList>
    </citation>
    <scope>NUCLEOTIDE SEQUENCE</scope>
    <source>
        <strain evidence="2">AG6-10EEA</strain>
    </source>
</reference>
<dbReference type="EMBL" id="CAJMXA010000297">
    <property type="protein sequence ID" value="CAE6424832.1"/>
    <property type="molecule type" value="Genomic_DNA"/>
</dbReference>
<evidence type="ECO:0000313" key="3">
    <source>
        <dbReference type="Proteomes" id="UP000663853"/>
    </source>
</evidence>
<feature type="compositionally biased region" description="Acidic residues" evidence="1">
    <location>
        <begin position="125"/>
        <end position="169"/>
    </location>
</feature>
<sequence>MPEHGEYMSLGVQTIKRLADDDMPLKYRHRHTTSAGLYHDFADIDEQASCLAALCRTFRHESLFLVLDSPSQDHAAKGLDGVGQIICASSSDLVEKLERLLRGEAPDSSSSESDPEGYMYQDYMSDQDEDMEDDQHDQEDENPDDYEDPDEYEDPYQYQDESEEDDNDNEADRLNHFWSHRYR</sequence>
<comment type="caution">
    <text evidence="2">The sequence shown here is derived from an EMBL/GenBank/DDBJ whole genome shotgun (WGS) entry which is preliminary data.</text>
</comment>